<protein>
    <submittedName>
        <fullName evidence="1">Aminoglycoside nucleotidyltransferase</fullName>
    </submittedName>
</protein>
<dbReference type="Proteomes" id="UP000326912">
    <property type="component" value="Unassembled WGS sequence"/>
</dbReference>
<dbReference type="Pfam" id="PF10706">
    <property type="entry name" value="Aminoglyc_resit"/>
    <property type="match status" value="1"/>
</dbReference>
<accession>A0A5J4KZ47</accession>
<keyword evidence="1" id="KW-0808">Transferase</keyword>
<dbReference type="RefSeq" id="WP_151759413.1">
    <property type="nucleotide sequence ID" value="NZ_BKZW01000004.1"/>
</dbReference>
<evidence type="ECO:0000313" key="2">
    <source>
        <dbReference type="Proteomes" id="UP000326912"/>
    </source>
</evidence>
<evidence type="ECO:0000313" key="1">
    <source>
        <dbReference type="EMBL" id="GER91820.1"/>
    </source>
</evidence>
<comment type="caution">
    <text evidence="1">The sequence shown here is derived from an EMBL/GenBank/DDBJ whole genome shotgun (WGS) entry which is preliminary data.</text>
</comment>
<dbReference type="GO" id="GO:0016740">
    <property type="term" value="F:transferase activity"/>
    <property type="evidence" value="ECO:0007669"/>
    <property type="project" value="UniProtKB-KW"/>
</dbReference>
<dbReference type="EMBL" id="BKZW01000004">
    <property type="protein sequence ID" value="GER91820.1"/>
    <property type="molecule type" value="Genomic_DNA"/>
</dbReference>
<gene>
    <name evidence="1" type="ORF">KDW_59820</name>
</gene>
<keyword evidence="2" id="KW-1185">Reference proteome</keyword>
<dbReference type="Gene3D" id="3.30.460.40">
    <property type="match status" value="1"/>
</dbReference>
<name>A0A5J4KZ47_9CHLR</name>
<organism evidence="1 2">
    <name type="scientific">Dictyobacter vulcani</name>
    <dbReference type="NCBI Taxonomy" id="2607529"/>
    <lineage>
        <taxon>Bacteria</taxon>
        <taxon>Bacillati</taxon>
        <taxon>Chloroflexota</taxon>
        <taxon>Ktedonobacteria</taxon>
        <taxon>Ktedonobacterales</taxon>
        <taxon>Dictyobacteraceae</taxon>
        <taxon>Dictyobacter</taxon>
    </lineage>
</organism>
<proteinExistence type="predicted"/>
<dbReference type="InterPro" id="IPR019646">
    <property type="entry name" value="Aminoglyc_AdlTrfase"/>
</dbReference>
<sequence length="179" mass="20223">MQSPEGFEQTSRREMPGEVVVQLTQLCELHGIEVFVDGGWAVDALLGEQTRPHGDLDIALPHQDVPMLRALLEARGYRDVPRDDTRDCNFVLGDQHGHEVDFHSYTFDEQGKLIFGVDYPLDALTGRGSIQGYPVKCISVEWLIKFHAGYELDEDDYHDVSVLCQRFGLALPAEFARFT</sequence>
<reference evidence="1 2" key="1">
    <citation type="submission" date="2019-10" db="EMBL/GenBank/DDBJ databases">
        <title>Dictyobacter vulcani sp. nov., within the class Ktedonobacteria, isolated from soil of volcanic Mt. Zao.</title>
        <authorList>
            <person name="Zheng Y."/>
            <person name="Wang C.M."/>
            <person name="Sakai Y."/>
            <person name="Abe K."/>
            <person name="Yokota A."/>
            <person name="Yabe S."/>
        </authorList>
    </citation>
    <scope>NUCLEOTIDE SEQUENCE [LARGE SCALE GENOMIC DNA]</scope>
    <source>
        <strain evidence="1 2">W12</strain>
    </source>
</reference>
<dbReference type="AlphaFoldDB" id="A0A5J4KZ47"/>